<feature type="compositionally biased region" description="Low complexity" evidence="1">
    <location>
        <begin position="921"/>
        <end position="933"/>
    </location>
</feature>
<feature type="region of interest" description="Disordered" evidence="1">
    <location>
        <begin position="245"/>
        <end position="265"/>
    </location>
</feature>
<dbReference type="GeneID" id="40317374"/>
<dbReference type="OrthoDB" id="246944at2759"/>
<dbReference type="RefSeq" id="XP_029229219.1">
    <property type="nucleotide sequence ID" value="XM_029370681.1"/>
</dbReference>
<comment type="caution">
    <text evidence="2">The sequence shown here is derived from an EMBL/GenBank/DDBJ whole genome shotgun (WGS) entry which is preliminary data.</text>
</comment>
<proteinExistence type="predicted"/>
<name>A0A3R7PIN4_9TRYP</name>
<organism evidence="2 3">
    <name type="scientific">Trypanosoma conorhini</name>
    <dbReference type="NCBI Taxonomy" id="83891"/>
    <lineage>
        <taxon>Eukaryota</taxon>
        <taxon>Discoba</taxon>
        <taxon>Euglenozoa</taxon>
        <taxon>Kinetoplastea</taxon>
        <taxon>Metakinetoplastina</taxon>
        <taxon>Trypanosomatida</taxon>
        <taxon>Trypanosomatidae</taxon>
        <taxon>Trypanosoma</taxon>
    </lineage>
</organism>
<feature type="region of interest" description="Disordered" evidence="1">
    <location>
        <begin position="647"/>
        <end position="672"/>
    </location>
</feature>
<dbReference type="AlphaFoldDB" id="A0A3R7PIN4"/>
<sequence length="1117" mass="123575">MSEVLLVLPPAPACSTGESENLSTFSFSVNHSLNYSRRAHSENEIVASAAGSPTRRVSPHPPPLHAEESYQRMLITLECQLEFMTLAQWRLAMEARLKTELLRGRMQTVMLQEALLQHRVTRVAHVEERFGQPVGCPTYPRLMQDEFFEREYVALQETVGFLAIWSKLIPARLSMLETPTFFAEVTPKSPGVGLATFTFAPSLLTATGTDNRLNALRKTIRSLRGDLAAVRDEAEVLSFALAEEQPDDSAGTEGARSVTNTTGMCKGGGSEHASYAITVMRLAARQVDELRGKVFGLTKRLCEREQSLDSAQRCLADAKERGAQLQQILNATEEVAAAAASQCQLRVSRAAASAQHDGAGKQLENTPETYAMRVLQELRRSALMLGKEIDCQKERTRRELRERDAVLEMVYSQVGRLASLMPHSLSFSGWKQEGVNMTNITLQLESIITAVTALKSDHDEGLARGAQLFPSVPRSSEVAALRSTIEQMRSTIELLLCEAGRAGEAHFGVASAVPALPIANCRTDVLTMVLRRLEEVRGEKIFLELQLEEKRRHPPPLVSQNSCHGQAIADDAEGGTGPGDNTWFQSVHRLSEASILLQDELRLEREVGLSLRARLTDSERFIRELQKQCRRLRQSGRFDAYEVMEQLGSDSDEDAAEESDGDSGDDGTCMPFMESQQARGKKAIGGMCPSEELCTASISRRHAKSPIASTDTSFSLRPLAGIAGPLASMSEGERIACARDQHRLLEAMREVHGIKLSTLLMDEERQRSSCNPHDIWGVFLACSISLHTFFKAAGPSVKFARHVAVIYPLPPTMAYSLPVRQLLCPLKGRRTPLHAKNTGASVEVFDLREEFQSTGNYLRGCMDVYFSQDGRFMYALTSADADVIARLCAPDCLNIPAERQFRFAGSLPKGMPIHKRGGSSGSNSNNNNNKSSNTINHNIMYAGEADAAPLPMDMLGWCGRGGMCAWAVDCMQFDSAAEKVRFEKHLQSEYRLVLRLSAREVQHFVGGSMEMMGLNSADRAVARLFMSRTAYEALSPVHRVQLLQWYGGPQAVTLLNLVNIERVTAAPLRRLVVLVQWHGRVPLSKTPTGETLERFGIQHPEQRHLLRQFVSSQRPSL</sequence>
<evidence type="ECO:0000313" key="3">
    <source>
        <dbReference type="Proteomes" id="UP000284403"/>
    </source>
</evidence>
<evidence type="ECO:0000313" key="2">
    <source>
        <dbReference type="EMBL" id="RNF20501.1"/>
    </source>
</evidence>
<evidence type="ECO:0000256" key="1">
    <source>
        <dbReference type="SAM" id="MobiDB-lite"/>
    </source>
</evidence>
<dbReference type="EMBL" id="MKKU01000178">
    <property type="protein sequence ID" value="RNF20501.1"/>
    <property type="molecule type" value="Genomic_DNA"/>
</dbReference>
<dbReference type="Proteomes" id="UP000284403">
    <property type="component" value="Unassembled WGS sequence"/>
</dbReference>
<feature type="compositionally biased region" description="Acidic residues" evidence="1">
    <location>
        <begin position="650"/>
        <end position="665"/>
    </location>
</feature>
<gene>
    <name evidence="2" type="ORF">Tco025E_03763</name>
</gene>
<reference evidence="2 3" key="1">
    <citation type="journal article" date="2018" name="BMC Genomics">
        <title>Genomic comparison of Trypanosoma conorhini and Trypanosoma rangeli to Trypanosoma cruzi strains of high and low virulence.</title>
        <authorList>
            <person name="Bradwell K.R."/>
            <person name="Koparde V.N."/>
            <person name="Matveyev A.V."/>
            <person name="Serrano M.G."/>
            <person name="Alves J.M."/>
            <person name="Parikh H."/>
            <person name="Huang B."/>
            <person name="Lee V."/>
            <person name="Espinosa-Alvarez O."/>
            <person name="Ortiz P.A."/>
            <person name="Costa-Martins A.G."/>
            <person name="Teixeira M.M."/>
            <person name="Buck G.A."/>
        </authorList>
    </citation>
    <scope>NUCLEOTIDE SEQUENCE [LARGE SCALE GENOMIC DNA]</scope>
    <source>
        <strain evidence="2 3">025E</strain>
    </source>
</reference>
<keyword evidence="3" id="KW-1185">Reference proteome</keyword>
<feature type="region of interest" description="Disordered" evidence="1">
    <location>
        <begin position="912"/>
        <end position="935"/>
    </location>
</feature>
<accession>A0A3R7PIN4</accession>
<protein>
    <submittedName>
        <fullName evidence="2">Uncharacterized protein</fullName>
    </submittedName>
</protein>